<evidence type="ECO:0008006" key="3">
    <source>
        <dbReference type="Google" id="ProtNLM"/>
    </source>
</evidence>
<feature type="transmembrane region" description="Helical" evidence="1">
    <location>
        <begin position="36"/>
        <end position="55"/>
    </location>
</feature>
<comment type="caution">
    <text evidence="2">The sequence shown here is derived from an EMBL/GenBank/DDBJ whole genome shotgun (WGS) entry which is preliminary data.</text>
</comment>
<evidence type="ECO:0000313" key="2">
    <source>
        <dbReference type="EMBL" id="KAL0268087.1"/>
    </source>
</evidence>
<sequence length="86" mass="9676">MCPLERMPHLPLYIVLQHHLQVPAGAGDWKSMTYSLVVRLTILLHMVLGLVTLIAEDMIGSPLLSLTSTEESVQRKEIVLRAEKDQ</sequence>
<proteinExistence type="predicted"/>
<dbReference type="EMBL" id="JARGDH010000005">
    <property type="protein sequence ID" value="KAL0268087.1"/>
    <property type="molecule type" value="Genomic_DNA"/>
</dbReference>
<dbReference type="AlphaFoldDB" id="A0AAW2HEA5"/>
<accession>A0AAW2HEA5</accession>
<reference evidence="2" key="1">
    <citation type="journal article" date="2024" name="Gigascience">
        <title>Chromosome-level genome of the poultry shaft louse Menopon gallinae provides insight into the host-switching and adaptive evolution of parasitic lice.</title>
        <authorList>
            <person name="Xu Y."/>
            <person name="Ma L."/>
            <person name="Liu S."/>
            <person name="Liang Y."/>
            <person name="Liu Q."/>
            <person name="He Z."/>
            <person name="Tian L."/>
            <person name="Duan Y."/>
            <person name="Cai W."/>
            <person name="Li H."/>
            <person name="Song F."/>
        </authorList>
    </citation>
    <scope>NUCLEOTIDE SEQUENCE</scope>
    <source>
        <strain evidence="2">Cailab_2023a</strain>
    </source>
</reference>
<keyword evidence="1" id="KW-0472">Membrane</keyword>
<name>A0AAW2HEA5_9NEOP</name>
<evidence type="ECO:0000256" key="1">
    <source>
        <dbReference type="SAM" id="Phobius"/>
    </source>
</evidence>
<gene>
    <name evidence="2" type="ORF">PYX00_010161</name>
</gene>
<organism evidence="2">
    <name type="scientific">Menopon gallinae</name>
    <name type="common">poultry shaft louse</name>
    <dbReference type="NCBI Taxonomy" id="328185"/>
    <lineage>
        <taxon>Eukaryota</taxon>
        <taxon>Metazoa</taxon>
        <taxon>Ecdysozoa</taxon>
        <taxon>Arthropoda</taxon>
        <taxon>Hexapoda</taxon>
        <taxon>Insecta</taxon>
        <taxon>Pterygota</taxon>
        <taxon>Neoptera</taxon>
        <taxon>Paraneoptera</taxon>
        <taxon>Psocodea</taxon>
        <taxon>Troctomorpha</taxon>
        <taxon>Phthiraptera</taxon>
        <taxon>Amblycera</taxon>
        <taxon>Menoponidae</taxon>
        <taxon>Menopon</taxon>
    </lineage>
</organism>
<keyword evidence="1" id="KW-1133">Transmembrane helix</keyword>
<protein>
    <recommendedName>
        <fullName evidence="3">Succinate dehydrogenase subunit 4</fullName>
    </recommendedName>
</protein>
<keyword evidence="1" id="KW-0812">Transmembrane</keyword>